<protein>
    <submittedName>
        <fullName evidence="1">Uncharacterized protein</fullName>
    </submittedName>
</protein>
<reference evidence="1 2" key="1">
    <citation type="submission" date="2024-03" db="EMBL/GenBank/DDBJ databases">
        <title>Novel species of the genus Variovorax.</title>
        <authorList>
            <person name="Liu Q."/>
            <person name="Xin Y.-H."/>
        </authorList>
    </citation>
    <scope>NUCLEOTIDE SEQUENCE [LARGE SCALE GENOMIC DNA]</scope>
    <source>
        <strain evidence="1 2">KACC 18901</strain>
    </source>
</reference>
<gene>
    <name evidence="1" type="ORF">WKW79_02885</name>
</gene>
<dbReference type="RefSeq" id="WP_340333583.1">
    <property type="nucleotide sequence ID" value="NZ_JBBKZS010000001.1"/>
</dbReference>
<name>A0ABU8X108_9BURK</name>
<keyword evidence="2" id="KW-1185">Reference proteome</keyword>
<evidence type="ECO:0000313" key="1">
    <source>
        <dbReference type="EMBL" id="MEJ8853495.1"/>
    </source>
</evidence>
<dbReference type="Proteomes" id="UP001367030">
    <property type="component" value="Unassembled WGS sequence"/>
</dbReference>
<organism evidence="1 2">
    <name type="scientific">Variovorax robiniae</name>
    <dbReference type="NCBI Taxonomy" id="1836199"/>
    <lineage>
        <taxon>Bacteria</taxon>
        <taxon>Pseudomonadati</taxon>
        <taxon>Pseudomonadota</taxon>
        <taxon>Betaproteobacteria</taxon>
        <taxon>Burkholderiales</taxon>
        <taxon>Comamonadaceae</taxon>
        <taxon>Variovorax</taxon>
    </lineage>
</organism>
<comment type="caution">
    <text evidence="1">The sequence shown here is derived from an EMBL/GenBank/DDBJ whole genome shotgun (WGS) entry which is preliminary data.</text>
</comment>
<accession>A0ABU8X108</accession>
<dbReference type="EMBL" id="JBBKZS010000001">
    <property type="protein sequence ID" value="MEJ8853495.1"/>
    <property type="molecule type" value="Genomic_DNA"/>
</dbReference>
<evidence type="ECO:0000313" key="2">
    <source>
        <dbReference type="Proteomes" id="UP001367030"/>
    </source>
</evidence>
<proteinExistence type="predicted"/>
<sequence>MKNPLFLLFSLLLTGAVVLFIGWQALFGITLLSFCTLLFSREGPPLTQTSTESVDATAAPAVKSEVSADGAGIEEDIEDAIDGAGWYYPLADKVLALSAANETSFGDIEPTSAQVPFNAVAAW</sequence>